<keyword evidence="3" id="KW-1185">Reference proteome</keyword>
<proteinExistence type="predicted"/>
<dbReference type="SUPFAM" id="SSF53335">
    <property type="entry name" value="S-adenosyl-L-methionine-dependent methyltransferases"/>
    <property type="match status" value="1"/>
</dbReference>
<dbReference type="InterPro" id="IPR029063">
    <property type="entry name" value="SAM-dependent_MTases_sf"/>
</dbReference>
<dbReference type="Pfam" id="PF08242">
    <property type="entry name" value="Methyltransf_12"/>
    <property type="match status" value="1"/>
</dbReference>
<dbReference type="CDD" id="cd02440">
    <property type="entry name" value="AdoMet_MTases"/>
    <property type="match status" value="1"/>
</dbReference>
<organism evidence="2 3">
    <name type="scientific">Mycobacterium pseudokansasii</name>
    <dbReference type="NCBI Taxonomy" id="2341080"/>
    <lineage>
        <taxon>Bacteria</taxon>
        <taxon>Bacillati</taxon>
        <taxon>Actinomycetota</taxon>
        <taxon>Actinomycetes</taxon>
        <taxon>Mycobacteriales</taxon>
        <taxon>Mycobacteriaceae</taxon>
        <taxon>Mycobacterium</taxon>
    </lineage>
</organism>
<reference evidence="2 3" key="1">
    <citation type="submission" date="2018-09" db="EMBL/GenBank/DDBJ databases">
        <authorList>
            <person name="Tagini F."/>
        </authorList>
    </citation>
    <scope>NUCLEOTIDE SEQUENCE [LARGE SCALE GENOMIC DNA]</scope>
    <source>
        <strain evidence="2 3">MK142</strain>
    </source>
</reference>
<dbReference type="InterPro" id="IPR013217">
    <property type="entry name" value="Methyltransf_12"/>
</dbReference>
<dbReference type="Proteomes" id="UP000268285">
    <property type="component" value="Unassembled WGS sequence"/>
</dbReference>
<dbReference type="EMBL" id="UPHU01000001">
    <property type="protein sequence ID" value="VBA48309.1"/>
    <property type="molecule type" value="Genomic_DNA"/>
</dbReference>
<accession>A0A498QM39</accession>
<name>A0A498QM39_9MYCO</name>
<protein>
    <submittedName>
        <fullName evidence="2">Chondramide synthase cmdD</fullName>
    </submittedName>
</protein>
<sequence length="245" mass="26604">MGAGLMLAQLAPQCTEYWGTDLSASIINRLQAAIASQSWADRVGLLVQPAEMADELPQSYFDVVVLNSVIQYFPSAGYLLDVLTTVTRLLAPGGAVFIGDVRNLTLLRAFTTSVVCADIAGAEDTAATARERVRREMLAERELLMAPEFFTALTQHVAGIAAVDLRLKQMKAVNELSSYRYDVLLRKAPALVRSLADVPTQPWQRYGSLAAVGQYLQAKCPTQLRISGIPHGGIWPDVTMSHALA</sequence>
<evidence type="ECO:0000313" key="3">
    <source>
        <dbReference type="Proteomes" id="UP000268285"/>
    </source>
</evidence>
<dbReference type="Gene3D" id="3.40.50.150">
    <property type="entry name" value="Vaccinia Virus protein VP39"/>
    <property type="match status" value="1"/>
</dbReference>
<evidence type="ECO:0000313" key="2">
    <source>
        <dbReference type="EMBL" id="VBA48309.1"/>
    </source>
</evidence>
<gene>
    <name evidence="2" type="primary">cmdD_1</name>
    <name evidence="2" type="ORF">LAUMK142_01265</name>
</gene>
<evidence type="ECO:0000259" key="1">
    <source>
        <dbReference type="Pfam" id="PF08242"/>
    </source>
</evidence>
<dbReference type="AlphaFoldDB" id="A0A498QM39"/>
<feature type="domain" description="Methyltransferase type 12" evidence="1">
    <location>
        <begin position="2"/>
        <end position="95"/>
    </location>
</feature>